<evidence type="ECO:0000256" key="2">
    <source>
        <dbReference type="ARBA" id="ARBA00023015"/>
    </source>
</evidence>
<evidence type="ECO:0000256" key="3">
    <source>
        <dbReference type="ARBA" id="ARBA00023125"/>
    </source>
</evidence>
<dbReference type="PANTHER" id="PTHR31541">
    <property type="entry name" value="B3 DOMAIN PLANT PROTEIN-RELATED"/>
    <property type="match status" value="1"/>
</dbReference>
<dbReference type="AlphaFoldDB" id="A0AA88D451"/>
<evidence type="ECO:0000256" key="6">
    <source>
        <dbReference type="SAM" id="MobiDB-lite"/>
    </source>
</evidence>
<name>A0AA88D451_FICCA</name>
<keyword evidence="4" id="KW-0804">Transcription</keyword>
<keyword evidence="3" id="KW-0238">DNA-binding</keyword>
<organism evidence="7 8">
    <name type="scientific">Ficus carica</name>
    <name type="common">Common fig</name>
    <dbReference type="NCBI Taxonomy" id="3494"/>
    <lineage>
        <taxon>Eukaryota</taxon>
        <taxon>Viridiplantae</taxon>
        <taxon>Streptophyta</taxon>
        <taxon>Embryophyta</taxon>
        <taxon>Tracheophyta</taxon>
        <taxon>Spermatophyta</taxon>
        <taxon>Magnoliopsida</taxon>
        <taxon>eudicotyledons</taxon>
        <taxon>Gunneridae</taxon>
        <taxon>Pentapetalae</taxon>
        <taxon>rosids</taxon>
        <taxon>fabids</taxon>
        <taxon>Rosales</taxon>
        <taxon>Moraceae</taxon>
        <taxon>Ficeae</taxon>
        <taxon>Ficus</taxon>
    </lineage>
</organism>
<keyword evidence="5" id="KW-0539">Nucleus</keyword>
<protein>
    <recommendedName>
        <fullName evidence="9">TF-B3 domain-containing protein</fullName>
    </recommendedName>
</protein>
<dbReference type="GO" id="GO:0003677">
    <property type="term" value="F:DNA binding"/>
    <property type="evidence" value="ECO:0007669"/>
    <property type="project" value="UniProtKB-KW"/>
</dbReference>
<evidence type="ECO:0000256" key="4">
    <source>
        <dbReference type="ARBA" id="ARBA00023163"/>
    </source>
</evidence>
<feature type="region of interest" description="Disordered" evidence="6">
    <location>
        <begin position="289"/>
        <end position="314"/>
    </location>
</feature>
<evidence type="ECO:0000313" key="8">
    <source>
        <dbReference type="Proteomes" id="UP001187192"/>
    </source>
</evidence>
<dbReference type="Pfam" id="PF03754">
    <property type="entry name" value="At2g31720-like"/>
    <property type="match status" value="1"/>
</dbReference>
<comment type="subcellular location">
    <subcellularLocation>
        <location evidence="1">Nucleus</location>
    </subcellularLocation>
</comment>
<dbReference type="EMBL" id="BTGU01000017">
    <property type="protein sequence ID" value="GMN43735.1"/>
    <property type="molecule type" value="Genomic_DNA"/>
</dbReference>
<dbReference type="PANTHER" id="PTHR31541:SF25">
    <property type="entry name" value="GAMMA-GLIADIN B"/>
    <property type="match status" value="1"/>
</dbReference>
<accession>A0AA88D451</accession>
<reference evidence="7" key="1">
    <citation type="submission" date="2023-07" db="EMBL/GenBank/DDBJ databases">
        <title>draft genome sequence of fig (Ficus carica).</title>
        <authorList>
            <person name="Takahashi T."/>
            <person name="Nishimura K."/>
        </authorList>
    </citation>
    <scope>NUCLEOTIDE SEQUENCE</scope>
</reference>
<evidence type="ECO:0000313" key="7">
    <source>
        <dbReference type="EMBL" id="GMN43735.1"/>
    </source>
</evidence>
<feature type="region of interest" description="Disordered" evidence="6">
    <location>
        <begin position="123"/>
        <end position="143"/>
    </location>
</feature>
<dbReference type="Proteomes" id="UP001187192">
    <property type="component" value="Unassembled WGS sequence"/>
</dbReference>
<proteinExistence type="predicted"/>
<keyword evidence="8" id="KW-1185">Reference proteome</keyword>
<evidence type="ECO:0000256" key="5">
    <source>
        <dbReference type="ARBA" id="ARBA00023242"/>
    </source>
</evidence>
<sequence length="314" mass="35554">MSQKQTFPDKGPKIKIEAVALTLKTAAKPFPTKRLGASSQPHCIKKEENIMIKAATSTINYYRDNDPLALPPKKRPLLPLALLPKKRPHLDVNEDDQKRLISKKSGASHSKCRPLDKGIKTEVKKKAKNSGKRGVIAGPNPAPPMPKNLMELVRRDFDVSTVTFVIQKSLFHTDLEKVENRLSMTLKQIASDEFLTEEEKRTLTRRRPDKRLKGIKVDFIEPNMSRTEMMLKKWELQSSSSYVLSHNWHNVSQRNKLKAGDIVQIWFFRSREGKPCIALVNLGRELASPSSSAVGKDAHQRGDSEPRSDVTYLD</sequence>
<dbReference type="SUPFAM" id="SSF101936">
    <property type="entry name" value="DNA-binding pseudobarrel domain"/>
    <property type="match status" value="1"/>
</dbReference>
<comment type="caution">
    <text evidence="7">The sequence shown here is derived from an EMBL/GenBank/DDBJ whole genome shotgun (WGS) entry which is preliminary data.</text>
</comment>
<evidence type="ECO:0008006" key="9">
    <source>
        <dbReference type="Google" id="ProtNLM"/>
    </source>
</evidence>
<dbReference type="GO" id="GO:0005634">
    <property type="term" value="C:nucleus"/>
    <property type="evidence" value="ECO:0007669"/>
    <property type="project" value="UniProtKB-SubCell"/>
</dbReference>
<keyword evidence="2" id="KW-0805">Transcription regulation</keyword>
<feature type="compositionally biased region" description="Basic and acidic residues" evidence="6">
    <location>
        <begin position="296"/>
        <end position="308"/>
    </location>
</feature>
<evidence type="ECO:0000256" key="1">
    <source>
        <dbReference type="ARBA" id="ARBA00004123"/>
    </source>
</evidence>
<dbReference type="InterPro" id="IPR005508">
    <property type="entry name" value="At2g31720-like"/>
</dbReference>
<gene>
    <name evidence="7" type="ORF">TIFTF001_012937</name>
</gene>
<dbReference type="InterPro" id="IPR015300">
    <property type="entry name" value="DNA-bd_pseudobarrel_sf"/>
</dbReference>
<dbReference type="Gene3D" id="2.40.330.10">
    <property type="entry name" value="DNA-binding pseudobarrel domain"/>
    <property type="match status" value="1"/>
</dbReference>